<organism evidence="7 8">
    <name type="scientific">Paenibacillus terricola</name>
    <dbReference type="NCBI Taxonomy" id="2763503"/>
    <lineage>
        <taxon>Bacteria</taxon>
        <taxon>Bacillati</taxon>
        <taxon>Bacillota</taxon>
        <taxon>Bacilli</taxon>
        <taxon>Bacillales</taxon>
        <taxon>Paenibacillaceae</taxon>
        <taxon>Paenibacillus</taxon>
    </lineage>
</organism>
<dbReference type="InterPro" id="IPR020841">
    <property type="entry name" value="PKS_Beta-ketoAc_synthase_dom"/>
</dbReference>
<dbReference type="Pfam" id="PF00109">
    <property type="entry name" value="ketoacyl-synt"/>
    <property type="match status" value="1"/>
</dbReference>
<dbReference type="Pfam" id="PF02801">
    <property type="entry name" value="Ketoacyl-synt_C"/>
    <property type="match status" value="1"/>
</dbReference>
<comment type="caution">
    <text evidence="7">The sequence shown here is derived from an EMBL/GenBank/DDBJ whole genome shotgun (WGS) entry which is preliminary data.</text>
</comment>
<dbReference type="SMART" id="SM00822">
    <property type="entry name" value="PKS_KR"/>
    <property type="match status" value="1"/>
</dbReference>
<dbReference type="EMBL" id="JACXZA010000005">
    <property type="protein sequence ID" value="MBD3920886.1"/>
    <property type="molecule type" value="Genomic_DNA"/>
</dbReference>
<dbReference type="RefSeq" id="WP_191205199.1">
    <property type="nucleotide sequence ID" value="NZ_JACXZA010000005.1"/>
</dbReference>
<evidence type="ECO:0000259" key="5">
    <source>
        <dbReference type="PROSITE" id="PS50075"/>
    </source>
</evidence>
<keyword evidence="2" id="KW-0597">Phosphoprotein</keyword>
<dbReference type="SMART" id="SM00823">
    <property type="entry name" value="PKS_PP"/>
    <property type="match status" value="1"/>
</dbReference>
<dbReference type="Proteomes" id="UP000609346">
    <property type="component" value="Unassembled WGS sequence"/>
</dbReference>
<feature type="domain" description="Carrier" evidence="5">
    <location>
        <begin position="1184"/>
        <end position="1259"/>
    </location>
</feature>
<keyword evidence="3" id="KW-0808">Transferase</keyword>
<dbReference type="InterPro" id="IPR014031">
    <property type="entry name" value="Ketoacyl_synth_C"/>
</dbReference>
<feature type="region of interest" description="Disordered" evidence="4">
    <location>
        <begin position="1165"/>
        <end position="1184"/>
    </location>
</feature>
<dbReference type="InterPro" id="IPR020806">
    <property type="entry name" value="PKS_PP-bd"/>
</dbReference>
<dbReference type="PROSITE" id="PS50075">
    <property type="entry name" value="CARRIER"/>
    <property type="match status" value="1"/>
</dbReference>
<dbReference type="Gene3D" id="3.10.129.110">
    <property type="entry name" value="Polyketide synthase dehydratase"/>
    <property type="match status" value="1"/>
</dbReference>
<accession>A0ABR8N0V5</accession>
<protein>
    <submittedName>
        <fullName evidence="7">SDR family NAD(P)-dependent oxidoreductase</fullName>
    </submittedName>
</protein>
<evidence type="ECO:0000256" key="3">
    <source>
        <dbReference type="ARBA" id="ARBA00022679"/>
    </source>
</evidence>
<dbReference type="SUPFAM" id="SSF53901">
    <property type="entry name" value="Thiolase-like"/>
    <property type="match status" value="1"/>
</dbReference>
<dbReference type="InterPro" id="IPR050091">
    <property type="entry name" value="PKS_NRPS_Biosynth_Enz"/>
</dbReference>
<dbReference type="InterPro" id="IPR016039">
    <property type="entry name" value="Thiolase-like"/>
</dbReference>
<dbReference type="PROSITE" id="PS52004">
    <property type="entry name" value="KS3_2"/>
    <property type="match status" value="1"/>
</dbReference>
<dbReference type="InterPro" id="IPR036736">
    <property type="entry name" value="ACP-like_sf"/>
</dbReference>
<dbReference type="InterPro" id="IPR014030">
    <property type="entry name" value="Ketoacyl_synth_N"/>
</dbReference>
<reference evidence="7 8" key="1">
    <citation type="submission" date="2020-09" db="EMBL/GenBank/DDBJ databases">
        <title>Paenibacillus sp. strain PR3 16S rRNA gene Genome sequencing and assembly.</title>
        <authorList>
            <person name="Kim J."/>
        </authorList>
    </citation>
    <scope>NUCLEOTIDE SEQUENCE [LARGE SCALE GENOMIC DNA]</scope>
    <source>
        <strain evidence="7 8">PR3</strain>
    </source>
</reference>
<evidence type="ECO:0000313" key="7">
    <source>
        <dbReference type="EMBL" id="MBD3920886.1"/>
    </source>
</evidence>
<evidence type="ECO:0000313" key="8">
    <source>
        <dbReference type="Proteomes" id="UP000609346"/>
    </source>
</evidence>
<sequence length="1294" mass="142456">MRTRTAATGDIAIVGLDITLPGCADQHEVWQFLRGKRISRGSFPAERLAQIGLTASPEQFMEGSYLHAIDAFDHRYFNVSLKSAELMDPNQRLTLLSAAKALHDAGLTDSIRDTNTGVYGSVNTTQQYQYLLLLQEQRLKPDLLGMLNSTISSRINFFYDLKGPSVMTDTACSSSLVSVIQASNDLRNGSIDSAVVVSSNLYVKPGFKADKLVDILASDAKTKTFDDRSTGTSIGEGVCAVILKRREDAERDGDHIYGLIKSYAVNNDGQTMNMSSPNPDAQENLIESAWSPLEDKLGRLAFIEAHGTGTAIGDTIEFESLNYFLSTERLLPQSVALTACKSNFGHLDVASGLFSLIKSTLSLYHGELLPHPDFVIPNDEIEFESSAFYVPDRSRPIGEKALAGISSFGMTGTNAHVVLERYEGEGSAAQRTATYDPSTQLPLQLRSYWYPRESSSFAVKHSLQRLETAQRLSIQFPLQLSDCWEIREHKLGGSHLLVGTSMFELLAQGLDGTDYSLARYDIGSLHILSQLTVQEGAFTIIVELDKHSLRGEVAYSTSQDATIRSWLQFELMDKHVVASLEADWPDTAGMQEIEVTSQIGEGDGADIAVSGRWNVVDRLWIDESKERAVVKLKAPPGYEKEFRQYAFYPAILDPTFNALNRLAVPDQIVFPWHWGGIQIAQTAMQGTEFCADITLKDRTRDDRGNVILSLAIRLYDSERRLVLAADHYKVKNAVASAAAESNAPSPYFKQEQFVPLPAGVRSSGTAVHFIHASRKSAEWELPNGDVTLFYNQLSELSESSYYLTQAVDATHAFVWDRSYGNDEPIAEEAYELGRFMLRLNQELKLEQFHYVTTGLFREAAEAIHPGNRAIASSAYSLRLETSYGVTIIDTDGNTPTESLSGLDLAGEAFVIQRGSKLSTLRFKNAKLDLPTVDKLQDGDQMLIIGGSSGIGKAYATYLSQQYPQLLVIAAGRRPWDGQQLPSNMRYVQLDVTDEAQLSTFAAAERIDYVFNFAGEPASGLFVNKTKEAFVDKTRSKIEGSRYLARHFAAAKEIIHFASLAGLIGAMGQAEYCAANAYQAGQALAEPHVRTLNLTGWEDVGMSAGKSDYYFEKLWSEEGIPMLHQFVQSSLQCAAMFKLAQPADAYSPLFAKGVKQKAAQAHSIEAQPNSPLMNSSQGQQSSPITTSASIEAGVIDAWKKTLGDEVYDDRISFFEQGGDSITIVHLCDELNRTFPGRFDVTTLFSIATIRGQIELLEGALAAEQEQQASKDGAAKQPQAGEKKYDAADMMAFLYQ</sequence>
<dbReference type="InterPro" id="IPR042104">
    <property type="entry name" value="PKS_dehydratase_sf"/>
</dbReference>
<dbReference type="SMART" id="SM00825">
    <property type="entry name" value="PKS_KS"/>
    <property type="match status" value="1"/>
</dbReference>
<evidence type="ECO:0000256" key="1">
    <source>
        <dbReference type="ARBA" id="ARBA00022450"/>
    </source>
</evidence>
<dbReference type="Pfam" id="PF08659">
    <property type="entry name" value="KR"/>
    <property type="match status" value="1"/>
</dbReference>
<dbReference type="InterPro" id="IPR009081">
    <property type="entry name" value="PP-bd_ACP"/>
</dbReference>
<dbReference type="PANTHER" id="PTHR43775">
    <property type="entry name" value="FATTY ACID SYNTHASE"/>
    <property type="match status" value="1"/>
</dbReference>
<proteinExistence type="predicted"/>
<dbReference type="InterPro" id="IPR013968">
    <property type="entry name" value="PKS_KR"/>
</dbReference>
<dbReference type="Gene3D" id="3.40.50.720">
    <property type="entry name" value="NAD(P)-binding Rossmann-like Domain"/>
    <property type="match status" value="1"/>
</dbReference>
<dbReference type="InterPro" id="IPR032821">
    <property type="entry name" value="PKS_assoc"/>
</dbReference>
<dbReference type="PROSITE" id="PS00606">
    <property type="entry name" value="KS3_1"/>
    <property type="match status" value="1"/>
</dbReference>
<dbReference type="InterPro" id="IPR036291">
    <property type="entry name" value="NAD(P)-bd_dom_sf"/>
</dbReference>
<evidence type="ECO:0000259" key="6">
    <source>
        <dbReference type="PROSITE" id="PS52004"/>
    </source>
</evidence>
<keyword evidence="1" id="KW-0596">Phosphopantetheine</keyword>
<keyword evidence="8" id="KW-1185">Reference proteome</keyword>
<dbReference type="InterPro" id="IPR018201">
    <property type="entry name" value="Ketoacyl_synth_AS"/>
</dbReference>
<dbReference type="Pfam" id="PF16197">
    <property type="entry name" value="KAsynt_C_assoc"/>
    <property type="match status" value="1"/>
</dbReference>
<dbReference type="Pfam" id="PF00550">
    <property type="entry name" value="PP-binding"/>
    <property type="match status" value="1"/>
</dbReference>
<evidence type="ECO:0000256" key="2">
    <source>
        <dbReference type="ARBA" id="ARBA00022553"/>
    </source>
</evidence>
<dbReference type="Gene3D" id="1.10.1200.10">
    <property type="entry name" value="ACP-like"/>
    <property type="match status" value="1"/>
</dbReference>
<dbReference type="SUPFAM" id="SSF51735">
    <property type="entry name" value="NAD(P)-binding Rossmann-fold domains"/>
    <property type="match status" value="1"/>
</dbReference>
<dbReference type="SUPFAM" id="SSF47336">
    <property type="entry name" value="ACP-like"/>
    <property type="match status" value="1"/>
</dbReference>
<dbReference type="Gene3D" id="3.40.47.10">
    <property type="match status" value="1"/>
</dbReference>
<evidence type="ECO:0000256" key="4">
    <source>
        <dbReference type="SAM" id="MobiDB-lite"/>
    </source>
</evidence>
<feature type="domain" description="Ketosynthase family 3 (KS3)" evidence="6">
    <location>
        <begin position="8"/>
        <end position="421"/>
    </location>
</feature>
<dbReference type="CDD" id="cd00833">
    <property type="entry name" value="PKS"/>
    <property type="match status" value="1"/>
</dbReference>
<name>A0ABR8N0V5_9BACL</name>
<dbReference type="InterPro" id="IPR057326">
    <property type="entry name" value="KR_dom"/>
</dbReference>
<gene>
    <name evidence="7" type="ORF">H8B09_19120</name>
</gene>
<dbReference type="PANTHER" id="PTHR43775:SF37">
    <property type="entry name" value="SI:DKEY-61P9.11"/>
    <property type="match status" value="1"/>
</dbReference>